<feature type="signal peptide" evidence="1">
    <location>
        <begin position="1"/>
        <end position="17"/>
    </location>
</feature>
<proteinExistence type="predicted"/>
<keyword evidence="3" id="KW-1185">Reference proteome</keyword>
<dbReference type="EMBL" id="BAAAQQ010000003">
    <property type="protein sequence ID" value="GAA2119340.1"/>
    <property type="molecule type" value="Genomic_DNA"/>
</dbReference>
<dbReference type="Proteomes" id="UP001500575">
    <property type="component" value="Unassembled WGS sequence"/>
</dbReference>
<accession>A0ABP5JSH3</accession>
<sequence length="341" mass="35342">MVGPTLAAALLAVGALAGCSDDSGAGSAAAEPVPGRLSSEVTGEEVFVLVPAGRLDLTIGAPIEGAIDGDLAADDETHEAPGGGSFVPVAWSHDPFALDDRAALMSTPPKPSEVTLVVDGERHALGSPYEVVSDQAVADNPVGVFYVPVDTVPEPSEITVEVAYDGQTQTVAADGERDAGVAAPLYDETTGVLDQMCGGVAGDDPVGFSFRLRCEVGPGQAVPYLPARGWVEDGRTFVVVGYELRLDDVTYSDGRGEADYDVVRTTAALTLDGEKPLGSMPELGAPEHEEGDVSDFVVFDSALDAERRLRIDLTYDLSVDDVDGVADAPTTLELSRVVPLG</sequence>
<feature type="chain" id="PRO_5045396680" evidence="1">
    <location>
        <begin position="18"/>
        <end position="341"/>
    </location>
</feature>
<evidence type="ECO:0000313" key="2">
    <source>
        <dbReference type="EMBL" id="GAA2119340.1"/>
    </source>
</evidence>
<comment type="caution">
    <text evidence="2">The sequence shown here is derived from an EMBL/GenBank/DDBJ whole genome shotgun (WGS) entry which is preliminary data.</text>
</comment>
<protein>
    <submittedName>
        <fullName evidence="2">Uncharacterized protein</fullName>
    </submittedName>
</protein>
<gene>
    <name evidence="2" type="ORF">GCM10009843_11960</name>
</gene>
<name>A0ABP5JSH3_9ACTN</name>
<reference evidence="3" key="1">
    <citation type="journal article" date="2019" name="Int. J. Syst. Evol. Microbiol.">
        <title>The Global Catalogue of Microorganisms (GCM) 10K type strain sequencing project: providing services to taxonomists for standard genome sequencing and annotation.</title>
        <authorList>
            <consortium name="The Broad Institute Genomics Platform"/>
            <consortium name="The Broad Institute Genome Sequencing Center for Infectious Disease"/>
            <person name="Wu L."/>
            <person name="Ma J."/>
        </authorList>
    </citation>
    <scope>NUCLEOTIDE SEQUENCE [LARGE SCALE GENOMIC DNA]</scope>
    <source>
        <strain evidence="3">JCM 16021</strain>
    </source>
</reference>
<evidence type="ECO:0000313" key="3">
    <source>
        <dbReference type="Proteomes" id="UP001500575"/>
    </source>
</evidence>
<evidence type="ECO:0000256" key="1">
    <source>
        <dbReference type="SAM" id="SignalP"/>
    </source>
</evidence>
<keyword evidence="1" id="KW-0732">Signal</keyword>
<organism evidence="2 3">
    <name type="scientific">Nocardioides bigeumensis</name>
    <dbReference type="NCBI Taxonomy" id="433657"/>
    <lineage>
        <taxon>Bacteria</taxon>
        <taxon>Bacillati</taxon>
        <taxon>Actinomycetota</taxon>
        <taxon>Actinomycetes</taxon>
        <taxon>Propionibacteriales</taxon>
        <taxon>Nocardioidaceae</taxon>
        <taxon>Nocardioides</taxon>
    </lineage>
</organism>